<gene>
    <name evidence="8" type="ORF">CUNI_LOCUS13211</name>
</gene>
<keyword evidence="6" id="KW-0325">Glycoprotein</keyword>
<dbReference type="Proteomes" id="UP000678393">
    <property type="component" value="Unassembled WGS sequence"/>
</dbReference>
<evidence type="ECO:0000259" key="7">
    <source>
        <dbReference type="PROSITE" id="PS51212"/>
    </source>
</evidence>
<evidence type="ECO:0000256" key="1">
    <source>
        <dbReference type="ARBA" id="ARBA00004167"/>
    </source>
</evidence>
<evidence type="ECO:0000313" key="9">
    <source>
        <dbReference type="Proteomes" id="UP000678393"/>
    </source>
</evidence>
<dbReference type="EMBL" id="CAJHNH020002762">
    <property type="protein sequence ID" value="CAG5127653.1"/>
    <property type="molecule type" value="Genomic_DNA"/>
</dbReference>
<evidence type="ECO:0000256" key="3">
    <source>
        <dbReference type="ARBA" id="ARBA00022729"/>
    </source>
</evidence>
<dbReference type="AlphaFoldDB" id="A0A8S3ZDZ1"/>
<evidence type="ECO:0000256" key="5">
    <source>
        <dbReference type="ARBA" id="ARBA00023136"/>
    </source>
</evidence>
<evidence type="ECO:0000313" key="8">
    <source>
        <dbReference type="EMBL" id="CAG5127653.1"/>
    </source>
</evidence>
<keyword evidence="9" id="KW-1185">Reference proteome</keyword>
<keyword evidence="4" id="KW-1133">Transmembrane helix</keyword>
<name>A0A8S3ZDZ1_9EUPU</name>
<dbReference type="SMART" id="SM00321">
    <property type="entry name" value="WSC"/>
    <property type="match status" value="1"/>
</dbReference>
<keyword evidence="5" id="KW-0472">Membrane</keyword>
<comment type="subcellular location">
    <subcellularLocation>
        <location evidence="1">Membrane</location>
        <topology evidence="1">Single-pass membrane protein</topology>
    </subcellularLocation>
</comment>
<dbReference type="OrthoDB" id="6136185at2759"/>
<keyword evidence="3" id="KW-0732">Signal</keyword>
<evidence type="ECO:0000256" key="6">
    <source>
        <dbReference type="ARBA" id="ARBA00023180"/>
    </source>
</evidence>
<organism evidence="8 9">
    <name type="scientific">Candidula unifasciata</name>
    <dbReference type="NCBI Taxonomy" id="100452"/>
    <lineage>
        <taxon>Eukaryota</taxon>
        <taxon>Metazoa</taxon>
        <taxon>Spiralia</taxon>
        <taxon>Lophotrochozoa</taxon>
        <taxon>Mollusca</taxon>
        <taxon>Gastropoda</taxon>
        <taxon>Heterobranchia</taxon>
        <taxon>Euthyneura</taxon>
        <taxon>Panpulmonata</taxon>
        <taxon>Eupulmonata</taxon>
        <taxon>Stylommatophora</taxon>
        <taxon>Helicina</taxon>
        <taxon>Helicoidea</taxon>
        <taxon>Geomitridae</taxon>
        <taxon>Candidula</taxon>
    </lineage>
</organism>
<dbReference type="InterPro" id="IPR051836">
    <property type="entry name" value="Kremen_rcpt"/>
</dbReference>
<feature type="domain" description="WSC" evidence="7">
    <location>
        <begin position="29"/>
        <end position="122"/>
    </location>
</feature>
<dbReference type="PANTHER" id="PTHR24269">
    <property type="entry name" value="KREMEN PROTEIN"/>
    <property type="match status" value="1"/>
</dbReference>
<proteinExistence type="predicted"/>
<dbReference type="PROSITE" id="PS51212">
    <property type="entry name" value="WSC"/>
    <property type="match status" value="2"/>
</dbReference>
<sequence>MCDVTSKLLYNVLTGLNLCARRLHGKAGRSAYIACFMQQKSWNDKSVIKVNLWSSTTVNACISKCWDHRQRFAVLLNGDQCWCINIIRGLTEIEEAQCSTPCNGNRSQVCGGGNRYSIYYTGYIEEPQYTHLTHKDINTAFQGCYINNNYRDKCTVEIATQRMSVPMCMDLCECSSYQYASVSKKSRCCCDANMTLYRQAGLGSCRIKCPFTGSDYYCGDTSSEHFAVYRTGWRRTTKRTQLYQQLMWRGRCSEIQKNHCNRYKENKKNKNILLKSSKPLKNNSFMFCVCVCVSENSLFMFCVWCVCVCE</sequence>
<accession>A0A8S3ZDZ1</accession>
<dbReference type="PANTHER" id="PTHR24269:SF16">
    <property type="entry name" value="PROTEIN SLG1"/>
    <property type="match status" value="1"/>
</dbReference>
<comment type="caution">
    <text evidence="8">The sequence shown here is derived from an EMBL/GenBank/DDBJ whole genome shotgun (WGS) entry which is preliminary data.</text>
</comment>
<dbReference type="InterPro" id="IPR002889">
    <property type="entry name" value="WSC_carb-bd"/>
</dbReference>
<dbReference type="GO" id="GO:0005886">
    <property type="term" value="C:plasma membrane"/>
    <property type="evidence" value="ECO:0007669"/>
    <property type="project" value="TreeGrafter"/>
</dbReference>
<keyword evidence="2" id="KW-0812">Transmembrane</keyword>
<reference evidence="8" key="1">
    <citation type="submission" date="2021-04" db="EMBL/GenBank/DDBJ databases">
        <authorList>
            <consortium name="Molecular Ecology Group"/>
        </authorList>
    </citation>
    <scope>NUCLEOTIDE SEQUENCE</scope>
</reference>
<dbReference type="Pfam" id="PF01822">
    <property type="entry name" value="WSC"/>
    <property type="match status" value="1"/>
</dbReference>
<evidence type="ECO:0000256" key="4">
    <source>
        <dbReference type="ARBA" id="ARBA00022989"/>
    </source>
</evidence>
<protein>
    <recommendedName>
        <fullName evidence="7">WSC domain-containing protein</fullName>
    </recommendedName>
</protein>
<feature type="domain" description="WSC" evidence="7">
    <location>
        <begin position="138"/>
        <end position="232"/>
    </location>
</feature>
<evidence type="ECO:0000256" key="2">
    <source>
        <dbReference type="ARBA" id="ARBA00022692"/>
    </source>
</evidence>